<dbReference type="EMBL" id="CAAHDF010000004">
    <property type="protein sequence ID" value="VGM38635.1"/>
    <property type="molecule type" value="Genomic_DNA"/>
</dbReference>
<accession>A0A486ULM6</accession>
<reference evidence="1" key="1">
    <citation type="submission" date="2019-03" db="EMBL/GenBank/DDBJ databases">
        <authorList>
            <consortium name="Pathogen Informatics"/>
        </authorList>
    </citation>
    <scope>NUCLEOTIDE SEQUENCE</scope>
    <source>
        <strain evidence="1">5012STDY7626359</strain>
    </source>
</reference>
<sequence>MTTKKFIELEVGDIIVPVPGVEITVASAPVLTKTDDGENYTLKGVRDGNEVGVAGFYDSVMQVK</sequence>
<dbReference type="AlphaFoldDB" id="A0A486ULM6"/>
<organism evidence="1">
    <name type="scientific">Klebsiella pneumoniae</name>
    <dbReference type="NCBI Taxonomy" id="573"/>
    <lineage>
        <taxon>Bacteria</taxon>
        <taxon>Pseudomonadati</taxon>
        <taxon>Pseudomonadota</taxon>
        <taxon>Gammaproteobacteria</taxon>
        <taxon>Enterobacterales</taxon>
        <taxon>Enterobacteriaceae</taxon>
        <taxon>Klebsiella/Raoultella group</taxon>
        <taxon>Klebsiella</taxon>
        <taxon>Klebsiella pneumoniae complex</taxon>
    </lineage>
</organism>
<proteinExistence type="predicted"/>
<gene>
    <name evidence="1" type="ORF">SAMEA4873560_02522</name>
</gene>
<name>A0A486ULM6_KLEPN</name>
<dbReference type="RefSeq" id="WP_098947802.1">
    <property type="nucleotide sequence ID" value="NZ_BIHB01000008.1"/>
</dbReference>
<evidence type="ECO:0000313" key="1">
    <source>
        <dbReference type="EMBL" id="VGM38635.1"/>
    </source>
</evidence>
<protein>
    <submittedName>
        <fullName evidence="1">Uncharacterized protein</fullName>
    </submittedName>
</protein>